<reference evidence="2" key="1">
    <citation type="submission" date="2014-03" db="EMBL/GenBank/DDBJ databases">
        <authorList>
            <person name="Aksoy S."/>
            <person name="Warren W."/>
            <person name="Wilson R.K."/>
        </authorList>
    </citation>
    <scope>NUCLEOTIDE SEQUENCE [LARGE SCALE GENOMIC DNA]</scope>
    <source>
        <strain evidence="2">IAEA</strain>
    </source>
</reference>
<dbReference type="VEuPathDB" id="VectorBase:GPAI014178"/>
<keyword evidence="2" id="KW-1185">Reference proteome</keyword>
<organism evidence="1 2">
    <name type="scientific">Glossina pallidipes</name>
    <name type="common">Tsetse fly</name>
    <dbReference type="NCBI Taxonomy" id="7398"/>
    <lineage>
        <taxon>Eukaryota</taxon>
        <taxon>Metazoa</taxon>
        <taxon>Ecdysozoa</taxon>
        <taxon>Arthropoda</taxon>
        <taxon>Hexapoda</taxon>
        <taxon>Insecta</taxon>
        <taxon>Pterygota</taxon>
        <taxon>Neoptera</taxon>
        <taxon>Endopterygota</taxon>
        <taxon>Diptera</taxon>
        <taxon>Brachycera</taxon>
        <taxon>Muscomorpha</taxon>
        <taxon>Hippoboscoidea</taxon>
        <taxon>Glossinidae</taxon>
        <taxon>Glossina</taxon>
    </lineage>
</organism>
<protein>
    <submittedName>
        <fullName evidence="1">Uncharacterized protein</fullName>
    </submittedName>
</protein>
<reference evidence="1" key="2">
    <citation type="submission" date="2020-05" db="UniProtKB">
        <authorList>
            <consortium name="EnsemblMetazoa"/>
        </authorList>
    </citation>
    <scope>IDENTIFICATION</scope>
    <source>
        <strain evidence="1">IAEA</strain>
    </source>
</reference>
<evidence type="ECO:0000313" key="1">
    <source>
        <dbReference type="EnsemblMetazoa" id="GPAI014178-PA"/>
    </source>
</evidence>
<dbReference type="Proteomes" id="UP000092445">
    <property type="component" value="Unassembled WGS sequence"/>
</dbReference>
<dbReference type="EnsemblMetazoa" id="GPAI014178-RA">
    <property type="protein sequence ID" value="GPAI014178-PA"/>
    <property type="gene ID" value="GPAI014178"/>
</dbReference>
<name>A0A1A9ZGS2_GLOPL</name>
<sequence>MLLLFGHSSFDLQSLDHIVCESNSNEQPFDEVHRSYRICVGEHVPPSESDISNSFLLRAYVDIWRIVCSSELLEVFGVHSLLEVYPASAIDYKTPNVIIFLWTDHDYFHLEIFDVPAKNVYNLFVGELRRFLNFNHGFYLPAINDGSRDKPKSSPQYRSVIIGTYSIYPSPIL</sequence>
<evidence type="ECO:0000313" key="2">
    <source>
        <dbReference type="Proteomes" id="UP000092445"/>
    </source>
</evidence>
<dbReference type="AlphaFoldDB" id="A0A1A9ZGS2"/>
<proteinExistence type="predicted"/>
<accession>A0A1A9ZGS2</accession>